<evidence type="ECO:0000313" key="1">
    <source>
        <dbReference type="EMBL" id="EMY14819.1"/>
    </source>
</evidence>
<accession>N1UA33</accession>
<dbReference type="Proteomes" id="UP000012249">
    <property type="component" value="Unassembled WGS sequence"/>
</dbReference>
<name>N1UA33_9LEPT</name>
<dbReference type="AlphaFoldDB" id="N1UA33"/>
<sequence>MRRGTLANGYYLDKVVFVKRLPRILLDEHLEWEVGRSSMNKFSESD</sequence>
<protein>
    <submittedName>
        <fullName evidence="1">Uncharacterized protein</fullName>
    </submittedName>
</protein>
<gene>
    <name evidence="1" type="ORF">LEP1GSC043_1949</name>
</gene>
<organism evidence="1 2">
    <name type="scientific">Leptospira weilii str. Ecochallenge</name>
    <dbReference type="NCBI Taxonomy" id="1049986"/>
    <lineage>
        <taxon>Bacteria</taxon>
        <taxon>Pseudomonadati</taxon>
        <taxon>Spirochaetota</taxon>
        <taxon>Spirochaetia</taxon>
        <taxon>Leptospirales</taxon>
        <taxon>Leptospiraceae</taxon>
        <taxon>Leptospira</taxon>
    </lineage>
</organism>
<reference evidence="1 2" key="1">
    <citation type="submission" date="2013-02" db="EMBL/GenBank/DDBJ databases">
        <authorList>
            <person name="Harkins D.M."/>
            <person name="Durkin A.S."/>
            <person name="Brinkac L.M."/>
            <person name="Haft D.H."/>
            <person name="Selengut J.D."/>
            <person name="Sanka R."/>
            <person name="DePew J."/>
            <person name="Purushe J."/>
            <person name="Haake D.A."/>
            <person name="Matsunaga J."/>
            <person name="Vinetz J.M."/>
            <person name="Sutton G.G."/>
            <person name="Nierman W.C."/>
            <person name="Fouts D.E."/>
        </authorList>
    </citation>
    <scope>NUCLEOTIDE SEQUENCE [LARGE SCALE GENOMIC DNA]</scope>
    <source>
        <strain evidence="1 2">Ecochallenge</strain>
    </source>
</reference>
<proteinExistence type="predicted"/>
<dbReference type="EMBL" id="AHMI02000135">
    <property type="protein sequence ID" value="EMY14819.1"/>
    <property type="molecule type" value="Genomic_DNA"/>
</dbReference>
<comment type="caution">
    <text evidence="1">The sequence shown here is derived from an EMBL/GenBank/DDBJ whole genome shotgun (WGS) entry which is preliminary data.</text>
</comment>
<evidence type="ECO:0000313" key="2">
    <source>
        <dbReference type="Proteomes" id="UP000012249"/>
    </source>
</evidence>